<dbReference type="InterPro" id="IPR011047">
    <property type="entry name" value="Quinoprotein_ADH-like_sf"/>
</dbReference>
<dbReference type="Pfam" id="PF13360">
    <property type="entry name" value="PQQ_2"/>
    <property type="match status" value="2"/>
</dbReference>
<keyword evidence="4" id="KW-1185">Reference proteome</keyword>
<organism evidence="3 4">
    <name type="scientific">Caulifigura coniformis</name>
    <dbReference type="NCBI Taxonomy" id="2527983"/>
    <lineage>
        <taxon>Bacteria</taxon>
        <taxon>Pseudomonadati</taxon>
        <taxon>Planctomycetota</taxon>
        <taxon>Planctomycetia</taxon>
        <taxon>Planctomycetales</taxon>
        <taxon>Planctomycetaceae</taxon>
        <taxon>Caulifigura</taxon>
    </lineage>
</organism>
<name>A0A517SKX1_9PLAN</name>
<dbReference type="Proteomes" id="UP000315700">
    <property type="component" value="Chromosome"/>
</dbReference>
<dbReference type="AlphaFoldDB" id="A0A517SKX1"/>
<sequence precursor="true">MPRAILFLLVCFSLVAADAVADNWPAWRGPTNNGIAVGKNIPTEWMNQKENIAWRLELPGPSGATPAIWEDRIYLSSAEGDDLVLMCVSTAGKELWKKVVTTGNKLARAGEGNSASPSPSTDGKHVWCFFGNGILCCYDRDGNEVWKLDVQDRYGKIDIQFGMTMTPVLFGDHLYLQLIHGTWGGPYTVGKVIKLNKKDGSEVWAVERETGADDECKHSYASPILYDDGTTKFLVTHGANHTIGYNLEDGSERWRISGLNGPSEFNKNKYDNTFRLVASPGVAPGTIIIPTCKKGPVFAFKVNDALSGLIEGPNGAYRWTFRSTPDVPCPLIKDGLVYLFMSDGKFACVDLETGEEVYFERNHNSQSRSSPLYVDGHIYLAAKDGTVMVIKAGRKYEVVAENSMNGEGITASPIVANDVLYIRSAAALYAIKSPK</sequence>
<dbReference type="Gene3D" id="2.130.10.10">
    <property type="entry name" value="YVTN repeat-like/Quinoprotein amine dehydrogenase"/>
    <property type="match status" value="1"/>
</dbReference>
<evidence type="ECO:0000259" key="2">
    <source>
        <dbReference type="Pfam" id="PF13360"/>
    </source>
</evidence>
<evidence type="ECO:0000313" key="3">
    <source>
        <dbReference type="EMBL" id="QDT56779.1"/>
    </source>
</evidence>
<feature type="signal peptide" evidence="1">
    <location>
        <begin position="1"/>
        <end position="21"/>
    </location>
</feature>
<feature type="domain" description="Pyrrolo-quinoline quinone repeat" evidence="2">
    <location>
        <begin position="311"/>
        <end position="424"/>
    </location>
</feature>
<dbReference type="InterPro" id="IPR015943">
    <property type="entry name" value="WD40/YVTN_repeat-like_dom_sf"/>
</dbReference>
<dbReference type="EMBL" id="CP036271">
    <property type="protein sequence ID" value="QDT56779.1"/>
    <property type="molecule type" value="Genomic_DNA"/>
</dbReference>
<dbReference type="PANTHER" id="PTHR34512:SF30">
    <property type="entry name" value="OUTER MEMBRANE PROTEIN ASSEMBLY FACTOR BAMB"/>
    <property type="match status" value="1"/>
</dbReference>
<dbReference type="InParanoid" id="A0A517SKX1"/>
<evidence type="ECO:0000256" key="1">
    <source>
        <dbReference type="SAM" id="SignalP"/>
    </source>
</evidence>
<gene>
    <name evidence="3" type="ORF">Pan44_48390</name>
</gene>
<evidence type="ECO:0000313" key="4">
    <source>
        <dbReference type="Proteomes" id="UP000315700"/>
    </source>
</evidence>
<protein>
    <submittedName>
        <fullName evidence="3">Outer membrane biogenesis protein BamB</fullName>
    </submittedName>
</protein>
<accession>A0A517SKX1</accession>
<keyword evidence="1" id="KW-0732">Signal</keyword>
<feature type="chain" id="PRO_5022079229" evidence="1">
    <location>
        <begin position="22"/>
        <end position="435"/>
    </location>
</feature>
<feature type="domain" description="Pyrrolo-quinoline quinone repeat" evidence="2">
    <location>
        <begin position="90"/>
        <end position="261"/>
    </location>
</feature>
<dbReference type="OrthoDB" id="244732at2"/>
<reference evidence="3 4" key="1">
    <citation type="submission" date="2019-02" db="EMBL/GenBank/DDBJ databases">
        <title>Deep-cultivation of Planctomycetes and their phenomic and genomic characterization uncovers novel biology.</title>
        <authorList>
            <person name="Wiegand S."/>
            <person name="Jogler M."/>
            <person name="Boedeker C."/>
            <person name="Pinto D."/>
            <person name="Vollmers J."/>
            <person name="Rivas-Marin E."/>
            <person name="Kohn T."/>
            <person name="Peeters S.H."/>
            <person name="Heuer A."/>
            <person name="Rast P."/>
            <person name="Oberbeckmann S."/>
            <person name="Bunk B."/>
            <person name="Jeske O."/>
            <person name="Meyerdierks A."/>
            <person name="Storesund J.E."/>
            <person name="Kallscheuer N."/>
            <person name="Luecker S."/>
            <person name="Lage O.M."/>
            <person name="Pohl T."/>
            <person name="Merkel B.J."/>
            <person name="Hornburger P."/>
            <person name="Mueller R.-W."/>
            <person name="Bruemmer F."/>
            <person name="Labrenz M."/>
            <person name="Spormann A.M."/>
            <person name="Op den Camp H."/>
            <person name="Overmann J."/>
            <person name="Amann R."/>
            <person name="Jetten M.S.M."/>
            <person name="Mascher T."/>
            <person name="Medema M.H."/>
            <person name="Devos D.P."/>
            <person name="Kaster A.-K."/>
            <person name="Ovreas L."/>
            <person name="Rohde M."/>
            <person name="Galperin M.Y."/>
            <person name="Jogler C."/>
        </authorList>
    </citation>
    <scope>NUCLEOTIDE SEQUENCE [LARGE SCALE GENOMIC DNA]</scope>
    <source>
        <strain evidence="3 4">Pan44</strain>
    </source>
</reference>
<dbReference type="PANTHER" id="PTHR34512">
    <property type="entry name" value="CELL SURFACE PROTEIN"/>
    <property type="match status" value="1"/>
</dbReference>
<dbReference type="Gene3D" id="2.40.128.630">
    <property type="match status" value="2"/>
</dbReference>
<dbReference type="RefSeq" id="WP_145034205.1">
    <property type="nucleotide sequence ID" value="NZ_CP036271.1"/>
</dbReference>
<proteinExistence type="predicted"/>
<dbReference type="InterPro" id="IPR002372">
    <property type="entry name" value="PQQ_rpt_dom"/>
</dbReference>
<dbReference type="KEGG" id="ccos:Pan44_48390"/>
<dbReference type="SUPFAM" id="SSF50998">
    <property type="entry name" value="Quinoprotein alcohol dehydrogenase-like"/>
    <property type="match status" value="1"/>
</dbReference>